<evidence type="ECO:0000256" key="4">
    <source>
        <dbReference type="ARBA" id="ARBA00023163"/>
    </source>
</evidence>
<evidence type="ECO:0000256" key="1">
    <source>
        <dbReference type="ARBA" id="ARBA00009437"/>
    </source>
</evidence>
<dbReference type="PROSITE" id="PS50931">
    <property type="entry name" value="HTH_LYSR"/>
    <property type="match status" value="1"/>
</dbReference>
<dbReference type="OrthoDB" id="9785745at2"/>
<keyword evidence="4" id="KW-0804">Transcription</keyword>
<reference evidence="6 7" key="1">
    <citation type="submission" date="2017-05" db="EMBL/GenBank/DDBJ databases">
        <title>Vagococcus spp. assemblies.</title>
        <authorList>
            <person name="Gulvik C.A."/>
        </authorList>
    </citation>
    <scope>NUCLEOTIDE SEQUENCE [LARGE SCALE GENOMIC DNA]</scope>
    <source>
        <strain evidence="6 7">NCFB 2777</strain>
    </source>
</reference>
<dbReference type="InterPro" id="IPR005119">
    <property type="entry name" value="LysR_subst-bd"/>
</dbReference>
<sequence>MVEKIRMFLAICLEGSTLKAAEALHVSQPAISQGIKELERQLEVKLFERQGRKLILSPQGESFIPYAQGYLKSHDEAMLAFKKTKLSLKIGSSMTIGSTLLPELIQRFEKESGIECRLHVNNARKIKEMLENNQLDLALLEGAITSEDYLYYPLGEFSLRFVASPDYLAERDTTKGWREYDFLVRESGSSYRQQFDDFCLKNQILKEPKWECSTNEIIKQAALNHQGVALLPKELIDLELLKGQLVELPIKQIEISEIYGIVLNKLRMEESGIQGFIEFILGKEGDPQ</sequence>
<keyword evidence="7" id="KW-1185">Reference proteome</keyword>
<dbReference type="RefSeq" id="WP_126777941.1">
    <property type="nucleotide sequence ID" value="NZ_NGJU01000001.1"/>
</dbReference>
<dbReference type="Proteomes" id="UP000287239">
    <property type="component" value="Unassembled WGS sequence"/>
</dbReference>
<feature type="domain" description="HTH lysR-type" evidence="5">
    <location>
        <begin position="1"/>
        <end position="57"/>
    </location>
</feature>
<evidence type="ECO:0000313" key="6">
    <source>
        <dbReference type="EMBL" id="RST97820.1"/>
    </source>
</evidence>
<dbReference type="Pfam" id="PF00126">
    <property type="entry name" value="HTH_1"/>
    <property type="match status" value="1"/>
</dbReference>
<dbReference type="PANTHER" id="PTHR30126:SF39">
    <property type="entry name" value="HTH-TYPE TRANSCRIPTIONAL REGULATOR CYSL"/>
    <property type="match status" value="1"/>
</dbReference>
<dbReference type="Gene3D" id="3.40.190.10">
    <property type="entry name" value="Periplasmic binding protein-like II"/>
    <property type="match status" value="2"/>
</dbReference>
<evidence type="ECO:0000256" key="3">
    <source>
        <dbReference type="ARBA" id="ARBA00023125"/>
    </source>
</evidence>
<dbReference type="SUPFAM" id="SSF46785">
    <property type="entry name" value="Winged helix' DNA-binding domain"/>
    <property type="match status" value="1"/>
</dbReference>
<dbReference type="GO" id="GO:0003700">
    <property type="term" value="F:DNA-binding transcription factor activity"/>
    <property type="evidence" value="ECO:0007669"/>
    <property type="project" value="InterPro"/>
</dbReference>
<dbReference type="InterPro" id="IPR000847">
    <property type="entry name" value="LysR_HTH_N"/>
</dbReference>
<protein>
    <recommendedName>
        <fullName evidence="5">HTH lysR-type domain-containing protein</fullName>
    </recommendedName>
</protein>
<evidence type="ECO:0000313" key="7">
    <source>
        <dbReference type="Proteomes" id="UP000287239"/>
    </source>
</evidence>
<name>A0A429ZVS7_9ENTE</name>
<proteinExistence type="inferred from homology"/>
<dbReference type="InterPro" id="IPR036388">
    <property type="entry name" value="WH-like_DNA-bd_sf"/>
</dbReference>
<dbReference type="SUPFAM" id="SSF53850">
    <property type="entry name" value="Periplasmic binding protein-like II"/>
    <property type="match status" value="1"/>
</dbReference>
<organism evidence="6 7">
    <name type="scientific">Vagococcus salmoninarum</name>
    <dbReference type="NCBI Taxonomy" id="2739"/>
    <lineage>
        <taxon>Bacteria</taxon>
        <taxon>Bacillati</taxon>
        <taxon>Bacillota</taxon>
        <taxon>Bacilli</taxon>
        <taxon>Lactobacillales</taxon>
        <taxon>Enterococcaceae</taxon>
        <taxon>Vagococcus</taxon>
    </lineage>
</organism>
<dbReference type="InterPro" id="IPR036390">
    <property type="entry name" value="WH_DNA-bd_sf"/>
</dbReference>
<dbReference type="FunFam" id="1.10.10.10:FF:000001">
    <property type="entry name" value="LysR family transcriptional regulator"/>
    <property type="match status" value="1"/>
</dbReference>
<gene>
    <name evidence="6" type="ORF">CBF35_00570</name>
</gene>
<comment type="similarity">
    <text evidence="1">Belongs to the LysR transcriptional regulatory family.</text>
</comment>
<keyword evidence="3" id="KW-0238">DNA-binding</keyword>
<accession>A0A429ZVS7</accession>
<dbReference type="EMBL" id="NGJU01000001">
    <property type="protein sequence ID" value="RST97820.1"/>
    <property type="molecule type" value="Genomic_DNA"/>
</dbReference>
<dbReference type="Pfam" id="PF03466">
    <property type="entry name" value="LysR_substrate"/>
    <property type="match status" value="1"/>
</dbReference>
<evidence type="ECO:0000259" key="5">
    <source>
        <dbReference type="PROSITE" id="PS50931"/>
    </source>
</evidence>
<dbReference type="GO" id="GO:0000976">
    <property type="term" value="F:transcription cis-regulatory region binding"/>
    <property type="evidence" value="ECO:0007669"/>
    <property type="project" value="TreeGrafter"/>
</dbReference>
<keyword evidence="2" id="KW-0805">Transcription regulation</keyword>
<dbReference type="PRINTS" id="PR00039">
    <property type="entry name" value="HTHLYSR"/>
</dbReference>
<evidence type="ECO:0000256" key="2">
    <source>
        <dbReference type="ARBA" id="ARBA00023015"/>
    </source>
</evidence>
<dbReference type="AlphaFoldDB" id="A0A429ZVS7"/>
<comment type="caution">
    <text evidence="6">The sequence shown here is derived from an EMBL/GenBank/DDBJ whole genome shotgun (WGS) entry which is preliminary data.</text>
</comment>
<dbReference type="PANTHER" id="PTHR30126">
    <property type="entry name" value="HTH-TYPE TRANSCRIPTIONAL REGULATOR"/>
    <property type="match status" value="1"/>
</dbReference>
<dbReference type="Gene3D" id="1.10.10.10">
    <property type="entry name" value="Winged helix-like DNA-binding domain superfamily/Winged helix DNA-binding domain"/>
    <property type="match status" value="1"/>
</dbReference>
<dbReference type="GeneID" id="98566845"/>